<dbReference type="AlphaFoldDB" id="A0A074ZGC4"/>
<proteinExistence type="predicted"/>
<dbReference type="EMBL" id="KL596750">
    <property type="protein sequence ID" value="KER26341.1"/>
    <property type="molecule type" value="Genomic_DNA"/>
</dbReference>
<reference evidence="2 3" key="1">
    <citation type="submission" date="2013-11" db="EMBL/GenBank/DDBJ databases">
        <title>Opisthorchis viverrini - life in the bile duct.</title>
        <authorList>
            <person name="Young N.D."/>
            <person name="Nagarajan N."/>
            <person name="Lin S.J."/>
            <person name="Korhonen P.K."/>
            <person name="Jex A.R."/>
            <person name="Hall R.S."/>
            <person name="Safavi-Hemami H."/>
            <person name="Kaewkong W."/>
            <person name="Bertrand D."/>
            <person name="Gao S."/>
            <person name="Seet Q."/>
            <person name="Wongkham S."/>
            <person name="Teh B.T."/>
            <person name="Wongkham C."/>
            <person name="Intapan P.M."/>
            <person name="Maleewong W."/>
            <person name="Yang X."/>
            <person name="Hu M."/>
            <person name="Wang Z."/>
            <person name="Hofmann A."/>
            <person name="Sternberg P.W."/>
            <person name="Tan P."/>
            <person name="Wang J."/>
            <person name="Gasser R.B."/>
        </authorList>
    </citation>
    <scope>NUCLEOTIDE SEQUENCE [LARGE SCALE GENOMIC DNA]</scope>
</reference>
<organism evidence="2 3">
    <name type="scientific">Opisthorchis viverrini</name>
    <name type="common">Southeast Asian liver fluke</name>
    <dbReference type="NCBI Taxonomy" id="6198"/>
    <lineage>
        <taxon>Eukaryota</taxon>
        <taxon>Metazoa</taxon>
        <taxon>Spiralia</taxon>
        <taxon>Lophotrochozoa</taxon>
        <taxon>Platyhelminthes</taxon>
        <taxon>Trematoda</taxon>
        <taxon>Digenea</taxon>
        <taxon>Opisthorchiida</taxon>
        <taxon>Opisthorchiata</taxon>
        <taxon>Opisthorchiidae</taxon>
        <taxon>Opisthorchis</taxon>
    </lineage>
</organism>
<dbReference type="CTD" id="20320567"/>
<dbReference type="Proteomes" id="UP000054324">
    <property type="component" value="Unassembled WGS sequence"/>
</dbReference>
<accession>A0A074ZGC4</accession>
<sequence length="172" mass="19084">MTVVLTSGTGQLYSQVCRGSSVHYVPRCGLCSCTASAHLISSSYSMVVPGFEPRTSDMRGKRATTTPPTPVTTHKVAKNSSTAHDRFRLSWGSSGRHSFRVSLKLMIYLNPNCTVFEEYTHFSYTILMPSCHATRRKHEGWDTARLPKPRQGKSRGSGRVRTTDLPVSKFAL</sequence>
<keyword evidence="3" id="KW-1185">Reference proteome</keyword>
<evidence type="ECO:0000256" key="1">
    <source>
        <dbReference type="SAM" id="MobiDB-lite"/>
    </source>
</evidence>
<evidence type="ECO:0000313" key="3">
    <source>
        <dbReference type="Proteomes" id="UP000054324"/>
    </source>
</evidence>
<feature type="region of interest" description="Disordered" evidence="1">
    <location>
        <begin position="55"/>
        <end position="75"/>
    </location>
</feature>
<dbReference type="GeneID" id="20320567"/>
<protein>
    <submittedName>
        <fullName evidence="2">Uncharacterized protein</fullName>
    </submittedName>
</protein>
<evidence type="ECO:0000313" key="2">
    <source>
        <dbReference type="EMBL" id="KER26341.1"/>
    </source>
</evidence>
<dbReference type="RefSeq" id="XP_009169900.1">
    <property type="nucleotide sequence ID" value="XM_009171636.1"/>
</dbReference>
<feature type="compositionally biased region" description="Basic residues" evidence="1">
    <location>
        <begin position="147"/>
        <end position="158"/>
    </location>
</feature>
<dbReference type="OrthoDB" id="431720at2759"/>
<feature type="region of interest" description="Disordered" evidence="1">
    <location>
        <begin position="138"/>
        <end position="172"/>
    </location>
</feature>
<dbReference type="KEGG" id="ovi:T265_06388"/>
<gene>
    <name evidence="2" type="ORF">T265_06388</name>
</gene>
<name>A0A074ZGC4_OPIVI</name>